<dbReference type="HOGENOM" id="CLU_026673_3_3_1"/>
<dbReference type="Gene3D" id="3.90.180.10">
    <property type="entry name" value="Medium-chain alcohol dehydrogenases, catalytic domain"/>
    <property type="match status" value="1"/>
</dbReference>
<dbReference type="PANTHER" id="PTHR44013">
    <property type="entry name" value="ZINC-TYPE ALCOHOL DEHYDROGENASE-LIKE PROTEIN C16A3.02C"/>
    <property type="match status" value="1"/>
</dbReference>
<keyword evidence="3" id="KW-1185">Reference proteome</keyword>
<reference evidence="2 3" key="1">
    <citation type="submission" date="2013-03" db="EMBL/GenBank/DDBJ databases">
        <title>The Genome Sequence of Cladophialophora yegresii CBS 114405.</title>
        <authorList>
            <consortium name="The Broad Institute Genomics Platform"/>
            <person name="Cuomo C."/>
            <person name="de Hoog S."/>
            <person name="Gorbushina A."/>
            <person name="Walker B."/>
            <person name="Young S.K."/>
            <person name="Zeng Q."/>
            <person name="Gargeya S."/>
            <person name="Fitzgerald M."/>
            <person name="Haas B."/>
            <person name="Abouelleil A."/>
            <person name="Allen A.W."/>
            <person name="Alvarado L."/>
            <person name="Arachchi H.M."/>
            <person name="Berlin A.M."/>
            <person name="Chapman S.B."/>
            <person name="Gainer-Dewar J."/>
            <person name="Goldberg J."/>
            <person name="Griggs A."/>
            <person name="Gujja S."/>
            <person name="Hansen M."/>
            <person name="Howarth C."/>
            <person name="Imamovic A."/>
            <person name="Ireland A."/>
            <person name="Larimer J."/>
            <person name="McCowan C."/>
            <person name="Murphy C."/>
            <person name="Pearson M."/>
            <person name="Poon T.W."/>
            <person name="Priest M."/>
            <person name="Roberts A."/>
            <person name="Saif S."/>
            <person name="Shea T."/>
            <person name="Sisk P."/>
            <person name="Sykes S."/>
            <person name="Wortman J."/>
            <person name="Nusbaum C."/>
            <person name="Birren B."/>
        </authorList>
    </citation>
    <scope>NUCLEOTIDE SEQUENCE [LARGE SCALE GENOMIC DNA]</scope>
    <source>
        <strain evidence="2 3">CBS 114405</strain>
    </source>
</reference>
<dbReference type="Pfam" id="PF13602">
    <property type="entry name" value="ADH_zinc_N_2"/>
    <property type="match status" value="1"/>
</dbReference>
<dbReference type="RefSeq" id="XP_007760232.1">
    <property type="nucleotide sequence ID" value="XM_007762042.1"/>
</dbReference>
<dbReference type="InterPro" id="IPR036291">
    <property type="entry name" value="NAD(P)-bd_dom_sf"/>
</dbReference>
<dbReference type="STRING" id="1182544.W9VHJ5"/>
<dbReference type="eggNOG" id="KOG1198">
    <property type="taxonomic scope" value="Eukaryota"/>
</dbReference>
<proteinExistence type="predicted"/>
<evidence type="ECO:0000256" key="1">
    <source>
        <dbReference type="SAM" id="MobiDB-lite"/>
    </source>
</evidence>
<dbReference type="SUPFAM" id="SSF50129">
    <property type="entry name" value="GroES-like"/>
    <property type="match status" value="1"/>
</dbReference>
<accession>W9VHJ5</accession>
<name>W9VHJ5_9EURO</name>
<dbReference type="SUPFAM" id="SSF51735">
    <property type="entry name" value="NAD(P)-binding Rossmann-fold domains"/>
    <property type="match status" value="1"/>
</dbReference>
<dbReference type="VEuPathDB" id="FungiDB:A1O7_08047"/>
<dbReference type="InterPro" id="IPR052733">
    <property type="entry name" value="Chloroplast_QOR"/>
</dbReference>
<dbReference type="OrthoDB" id="191139at2759"/>
<dbReference type="InterPro" id="IPR011032">
    <property type="entry name" value="GroES-like_sf"/>
</dbReference>
<feature type="region of interest" description="Disordered" evidence="1">
    <location>
        <begin position="1"/>
        <end position="22"/>
    </location>
</feature>
<dbReference type="AlphaFoldDB" id="W9VHJ5"/>
<organism evidence="2 3">
    <name type="scientific">Cladophialophora yegresii CBS 114405</name>
    <dbReference type="NCBI Taxonomy" id="1182544"/>
    <lineage>
        <taxon>Eukaryota</taxon>
        <taxon>Fungi</taxon>
        <taxon>Dikarya</taxon>
        <taxon>Ascomycota</taxon>
        <taxon>Pezizomycotina</taxon>
        <taxon>Eurotiomycetes</taxon>
        <taxon>Chaetothyriomycetidae</taxon>
        <taxon>Chaetothyriales</taxon>
        <taxon>Herpotrichiellaceae</taxon>
        <taxon>Cladophialophora</taxon>
    </lineage>
</organism>
<dbReference type="CDD" id="cd05289">
    <property type="entry name" value="MDR_like_2"/>
    <property type="match status" value="1"/>
</dbReference>
<evidence type="ECO:0000313" key="3">
    <source>
        <dbReference type="Proteomes" id="UP000019473"/>
    </source>
</evidence>
<gene>
    <name evidence="2" type="ORF">A1O7_08047</name>
</gene>
<protein>
    <recommendedName>
        <fullName evidence="4">Enoyl reductase (ER) domain-containing protein</fullName>
    </recommendedName>
</protein>
<dbReference type="PANTHER" id="PTHR44013:SF1">
    <property type="entry name" value="ZINC-TYPE ALCOHOL DEHYDROGENASE-LIKE PROTEIN C16A3.02C"/>
    <property type="match status" value="1"/>
</dbReference>
<evidence type="ECO:0008006" key="4">
    <source>
        <dbReference type="Google" id="ProtNLM"/>
    </source>
</evidence>
<dbReference type="EMBL" id="AMGW01000006">
    <property type="protein sequence ID" value="EXJ55122.1"/>
    <property type="molecule type" value="Genomic_DNA"/>
</dbReference>
<dbReference type="Gene3D" id="3.40.50.720">
    <property type="entry name" value="NAD(P)-binding Rossmann-like Domain"/>
    <property type="match status" value="1"/>
</dbReference>
<evidence type="ECO:0000313" key="2">
    <source>
        <dbReference type="EMBL" id="EXJ55122.1"/>
    </source>
</evidence>
<dbReference type="Proteomes" id="UP000019473">
    <property type="component" value="Unassembled WGS sequence"/>
</dbReference>
<sequence>MRAIHLPSVPSGQVPPFNFPDNPASPSDLRYTAAGYPEPVCPSSASEHMYLVRVLLTALTRGELTWQEILDPSRFQPHGGAIPGHDVVGVIEKVFPSSKSSAEAKFSRGDQIWALLDFDRDGAAAEYTLAKETELSLVPKKTHANGLTGYQALFTYGGLPLPTASTAAPSKRVLILGAAGTVGLPTLQLAKAANMTVIATASAASSDLIASLLDPSTDTLLDYTSPGYVSVASSFRALNLPPVDLVVDCIGGETLSSLLLTTTPPLSPIIHPSGSVITVAAPLEVHGGSTSAQITKNCASAGVAAGFFVVKPSGEQLDTLGGWVRKGKLTGYVQGEKAFRLGDGELAMQVAEARGRKGGGKVVVRVVTQ</sequence>
<dbReference type="GeneID" id="19182617"/>
<comment type="caution">
    <text evidence="2">The sequence shown here is derived from an EMBL/GenBank/DDBJ whole genome shotgun (WGS) entry which is preliminary data.</text>
</comment>